<gene>
    <name evidence="1" type="ORF">C7S16_4409</name>
</gene>
<organism evidence="1 2">
    <name type="scientific">Burkholderia thailandensis</name>
    <dbReference type="NCBI Taxonomy" id="57975"/>
    <lineage>
        <taxon>Bacteria</taxon>
        <taxon>Pseudomonadati</taxon>
        <taxon>Pseudomonadota</taxon>
        <taxon>Betaproteobacteria</taxon>
        <taxon>Burkholderiales</taxon>
        <taxon>Burkholderiaceae</taxon>
        <taxon>Burkholderia</taxon>
        <taxon>pseudomallei group</taxon>
    </lineage>
</organism>
<evidence type="ECO:0000313" key="1">
    <source>
        <dbReference type="EMBL" id="MDW9251045.1"/>
    </source>
</evidence>
<protein>
    <submittedName>
        <fullName evidence="1">Uncharacterized protein</fullName>
    </submittedName>
</protein>
<dbReference type="EMBL" id="QXCT01000001">
    <property type="protein sequence ID" value="MDW9251045.1"/>
    <property type="molecule type" value="Genomic_DNA"/>
</dbReference>
<reference evidence="1" key="1">
    <citation type="submission" date="2018-08" db="EMBL/GenBank/DDBJ databases">
        <title>Identification of Burkholderia cepacia strains that express a Burkholderia pseudomallei-like capsular polysaccharide.</title>
        <authorList>
            <person name="Burtnick M.N."/>
            <person name="Vongsouvath M."/>
            <person name="Newton P."/>
            <person name="Wuthiekanun V."/>
            <person name="Limmathurotsakul D."/>
            <person name="Brett P.J."/>
            <person name="Chantratita N."/>
            <person name="Dance D.A."/>
        </authorList>
    </citation>
    <scope>NUCLEOTIDE SEQUENCE</scope>
    <source>
        <strain evidence="1">SBXCC001</strain>
    </source>
</reference>
<evidence type="ECO:0000313" key="2">
    <source>
        <dbReference type="Proteomes" id="UP001272137"/>
    </source>
</evidence>
<dbReference type="AlphaFoldDB" id="A0AAW9CKJ2"/>
<dbReference type="Proteomes" id="UP001272137">
    <property type="component" value="Unassembled WGS sequence"/>
</dbReference>
<comment type="caution">
    <text evidence="1">The sequence shown here is derived from an EMBL/GenBank/DDBJ whole genome shotgun (WGS) entry which is preliminary data.</text>
</comment>
<sequence>MASHPTPDNIVDFVHSISPVNSIRTGRQQGHFRMRSPQDIAAEYEIMHCD</sequence>
<proteinExistence type="predicted"/>
<name>A0AAW9CKJ2_BURTH</name>
<accession>A0AAW9CKJ2</accession>